<reference evidence="1 2" key="1">
    <citation type="submission" date="2020-09" db="EMBL/GenBank/DDBJ databases">
        <title>Paenibacillus sp. CAU 1523 isolated from sand of Haeundae Beach.</title>
        <authorList>
            <person name="Kim W."/>
        </authorList>
    </citation>
    <scope>NUCLEOTIDE SEQUENCE [LARGE SCALE GENOMIC DNA]</scope>
    <source>
        <strain evidence="1 2">CAU 1523</strain>
    </source>
</reference>
<protein>
    <submittedName>
        <fullName evidence="1">HAD hydrolase-like protein</fullName>
    </submittedName>
</protein>
<dbReference type="SUPFAM" id="SSF56784">
    <property type="entry name" value="HAD-like"/>
    <property type="match status" value="1"/>
</dbReference>
<gene>
    <name evidence="1" type="ORF">IFO66_17940</name>
</gene>
<keyword evidence="2" id="KW-1185">Reference proteome</keyword>
<dbReference type="Gene3D" id="3.40.50.1000">
    <property type="entry name" value="HAD superfamily/HAD-like"/>
    <property type="match status" value="1"/>
</dbReference>
<comment type="caution">
    <text evidence="1">The sequence shown here is derived from an EMBL/GenBank/DDBJ whole genome shotgun (WGS) entry which is preliminary data.</text>
</comment>
<dbReference type="InterPro" id="IPR023214">
    <property type="entry name" value="HAD_sf"/>
</dbReference>
<dbReference type="Gene3D" id="1.10.150.240">
    <property type="entry name" value="Putative phosphatase, domain 2"/>
    <property type="match status" value="1"/>
</dbReference>
<dbReference type="InterPro" id="IPR023198">
    <property type="entry name" value="PGP-like_dom2"/>
</dbReference>
<dbReference type="PANTHER" id="PTHR43434">
    <property type="entry name" value="PHOSPHOGLYCOLATE PHOSPHATASE"/>
    <property type="match status" value="1"/>
</dbReference>
<dbReference type="RefSeq" id="WP_192026492.1">
    <property type="nucleotide sequence ID" value="NZ_JACYTN010000019.1"/>
</dbReference>
<dbReference type="Proteomes" id="UP000634529">
    <property type="component" value="Unassembled WGS sequence"/>
</dbReference>
<dbReference type="Pfam" id="PF00702">
    <property type="entry name" value="Hydrolase"/>
    <property type="match status" value="1"/>
</dbReference>
<dbReference type="InterPro" id="IPR036412">
    <property type="entry name" value="HAD-like_sf"/>
</dbReference>
<sequence>MKKPEAIIFDMDGTLFKTETLLVPAYNRLFDRLRAEGLYTEETPPVERILGSLGMLLEEIWKRVMPDASEEARSRADVLLLEEEVRGLESGGSELYPAVVETLQALRAHGVKLFVASNGPAPYVESVAHAHGIAQYFEELYSAGGRKTASKVDLVRILLDEHQIKSAWMVGDRSSDIEAGAENKLGIVGCTYAGFGADEELEGAHVLIQHFKELVYLYETSEEMQAV</sequence>
<name>A0ABR9B1B4_9BACL</name>
<evidence type="ECO:0000313" key="2">
    <source>
        <dbReference type="Proteomes" id="UP000634529"/>
    </source>
</evidence>
<proteinExistence type="predicted"/>
<dbReference type="InterPro" id="IPR050155">
    <property type="entry name" value="HAD-like_hydrolase_sf"/>
</dbReference>
<dbReference type="PANTHER" id="PTHR43434:SF1">
    <property type="entry name" value="PHOSPHOGLYCOLATE PHOSPHATASE"/>
    <property type="match status" value="1"/>
</dbReference>
<accession>A0ABR9B1B4</accession>
<dbReference type="EMBL" id="JACYTN010000019">
    <property type="protein sequence ID" value="MBD8500177.1"/>
    <property type="molecule type" value="Genomic_DNA"/>
</dbReference>
<dbReference type="SFLD" id="SFLDS00003">
    <property type="entry name" value="Haloacid_Dehalogenase"/>
    <property type="match status" value="1"/>
</dbReference>
<evidence type="ECO:0000313" key="1">
    <source>
        <dbReference type="EMBL" id="MBD8500177.1"/>
    </source>
</evidence>
<organism evidence="1 2">
    <name type="scientific">Paenibacillus arenosi</name>
    <dbReference type="NCBI Taxonomy" id="2774142"/>
    <lineage>
        <taxon>Bacteria</taxon>
        <taxon>Bacillati</taxon>
        <taxon>Bacillota</taxon>
        <taxon>Bacilli</taxon>
        <taxon>Bacillales</taxon>
        <taxon>Paenibacillaceae</taxon>
        <taxon>Paenibacillus</taxon>
    </lineage>
</organism>
<dbReference type="SFLD" id="SFLDG01129">
    <property type="entry name" value="C1.5:_HAD__Beta-PGM__Phosphata"/>
    <property type="match status" value="1"/>
</dbReference>